<proteinExistence type="predicted"/>
<reference evidence="5 6" key="1">
    <citation type="submission" date="2017-12" db="EMBL/GenBank/DDBJ databases">
        <authorList>
            <person name="Pombert J.-F."/>
            <person name="Haag K.L."/>
            <person name="Ebert D."/>
        </authorList>
    </citation>
    <scope>NUCLEOTIDE SEQUENCE [LARGE SCALE GENOMIC DNA]</scope>
    <source>
        <strain evidence="5">IL-BN-2</strain>
    </source>
</reference>
<dbReference type="GO" id="GO:0016491">
    <property type="term" value="F:oxidoreductase activity"/>
    <property type="evidence" value="ECO:0007669"/>
    <property type="project" value="UniProtKB-KW"/>
</dbReference>
<keyword evidence="5" id="KW-0670">Pyruvate</keyword>
<dbReference type="PANTHER" id="PTHR43257:SF2">
    <property type="entry name" value="PYRUVATE DEHYDROGENASE E1 COMPONENT SUBUNIT BETA"/>
    <property type="match status" value="1"/>
</dbReference>
<evidence type="ECO:0000313" key="6">
    <source>
        <dbReference type="Proteomes" id="UP000293045"/>
    </source>
</evidence>
<keyword evidence="2" id="KW-0560">Oxidoreductase</keyword>
<evidence type="ECO:0000259" key="4">
    <source>
        <dbReference type="Pfam" id="PF02780"/>
    </source>
</evidence>
<sequence>MPSNIGEYTIPLGKIEILNEGKDLTMVSYGSTLRICQDAIEKLNERGISIELIDIQTLYPFDIAHEIVQSIQKTNRLLIVDEDVSGGASAYILSKILEEQNAYRYLDSKPETLTAKDHRPAYGTDGDYFSKPNAEDVYDKVMEIMLEAMPNL</sequence>
<gene>
    <name evidence="5" type="ORF">CWI39_3753p0010</name>
</gene>
<comment type="caution">
    <text evidence="5">The sequence shown here is derived from an EMBL/GenBank/DDBJ whole genome shotgun (WGS) entry which is preliminary data.</text>
</comment>
<dbReference type="InterPro" id="IPR009014">
    <property type="entry name" value="Transketo_C/PFOR_II"/>
</dbReference>
<dbReference type="SUPFAM" id="SSF52922">
    <property type="entry name" value="TK C-terminal domain-like"/>
    <property type="match status" value="1"/>
</dbReference>
<keyword evidence="3" id="KW-0786">Thiamine pyrophosphate</keyword>
<dbReference type="Proteomes" id="UP000293045">
    <property type="component" value="Unassembled WGS sequence"/>
</dbReference>
<evidence type="ECO:0000256" key="2">
    <source>
        <dbReference type="ARBA" id="ARBA00023002"/>
    </source>
</evidence>
<accession>A0A4Q9KPF8</accession>
<organism evidence="5 6">
    <name type="scientific">Hamiltosporidium magnivora</name>
    <dbReference type="NCBI Taxonomy" id="148818"/>
    <lineage>
        <taxon>Eukaryota</taxon>
        <taxon>Fungi</taxon>
        <taxon>Fungi incertae sedis</taxon>
        <taxon>Microsporidia</taxon>
        <taxon>Dubosqiidae</taxon>
        <taxon>Hamiltosporidium</taxon>
    </lineage>
</organism>
<protein>
    <submittedName>
        <fullName evidence="5">Subunit beta of pyruvate dehydrogenase</fullName>
    </submittedName>
</protein>
<dbReference type="Pfam" id="PF02780">
    <property type="entry name" value="Transketolase_C"/>
    <property type="match status" value="1"/>
</dbReference>
<dbReference type="AlphaFoldDB" id="A0A4Q9KPF8"/>
<evidence type="ECO:0000256" key="3">
    <source>
        <dbReference type="ARBA" id="ARBA00023052"/>
    </source>
</evidence>
<dbReference type="InterPro" id="IPR033248">
    <property type="entry name" value="Transketolase_C"/>
</dbReference>
<dbReference type="EMBL" id="PIXR01003753">
    <property type="protein sequence ID" value="TBT96507.1"/>
    <property type="molecule type" value="Genomic_DNA"/>
</dbReference>
<evidence type="ECO:0000313" key="5">
    <source>
        <dbReference type="EMBL" id="TBT96507.1"/>
    </source>
</evidence>
<dbReference type="PANTHER" id="PTHR43257">
    <property type="entry name" value="PYRUVATE DEHYDROGENASE E1 COMPONENT BETA SUBUNIT"/>
    <property type="match status" value="1"/>
</dbReference>
<dbReference type="VEuPathDB" id="MicrosporidiaDB:CWI39_3753p0010"/>
<name>A0A4Q9KPF8_9MICR</name>
<dbReference type="Gene3D" id="3.40.50.920">
    <property type="match status" value="1"/>
</dbReference>
<comment type="cofactor">
    <cofactor evidence="1">
        <name>thiamine diphosphate</name>
        <dbReference type="ChEBI" id="CHEBI:58937"/>
    </cofactor>
</comment>
<evidence type="ECO:0000256" key="1">
    <source>
        <dbReference type="ARBA" id="ARBA00001964"/>
    </source>
</evidence>
<feature type="domain" description="Transketolase C-terminal" evidence="4">
    <location>
        <begin position="13"/>
        <end position="122"/>
    </location>
</feature>